<dbReference type="InterPro" id="IPR030700">
    <property type="entry name" value="N-end_Aminoacyl_Trfase"/>
</dbReference>
<comment type="function">
    <text evidence="4">Functions in the N-end rule pathway of protein degradation where it conjugates Leu from its aminoacyl-tRNA to the N-termini of proteins containing an N-terminal aspartate or glutamate.</text>
</comment>
<dbReference type="PANTHER" id="PTHR21367:SF1">
    <property type="entry name" value="ARGINYL-TRNA--PROTEIN TRANSFERASE 1"/>
    <property type="match status" value="1"/>
</dbReference>
<organism evidence="7 8">
    <name type="scientific">Novosphingobium capsulatum</name>
    <dbReference type="NCBI Taxonomy" id="13688"/>
    <lineage>
        <taxon>Bacteria</taxon>
        <taxon>Pseudomonadati</taxon>
        <taxon>Pseudomonadota</taxon>
        <taxon>Alphaproteobacteria</taxon>
        <taxon>Sphingomonadales</taxon>
        <taxon>Sphingomonadaceae</taxon>
        <taxon>Novosphingobium</taxon>
    </lineage>
</organism>
<comment type="similarity">
    <text evidence="4">Belongs to the R-transferase family. Bpt subfamily.</text>
</comment>
<comment type="caution">
    <text evidence="7">The sequence shown here is derived from an EMBL/GenBank/DDBJ whole genome shotgun (WGS) entry which is preliminary data.</text>
</comment>
<sequence>MTAPVRFPRFFVTSPAPCPYLPDRQERKVFTELKGPGAEELNDALSRIGFRRSQTVAYRPSCIDCTACVSVRVVAGAFRPSATQRRDLRRNGDLVVTACKPWSTAEQFDLLRRYLAARHPGGGMATMDEIDFADMVEHTSVKSYVIEYREPTADGSPGKLVGACLTDQQGDGLSMVYSFYDPHHETRGGLGNFIILDHILHAQRIGLPYVYLGYWVEGSARMQYKVRYRPMERLGRDGWHAFEPDAQADAIDRLGRSDGGNAMPAKPELASQPVGHGAARVVGTGLAEGFPPL</sequence>
<evidence type="ECO:0000313" key="7">
    <source>
        <dbReference type="EMBL" id="MDR6511754.1"/>
    </source>
</evidence>
<accession>A0ABU1MN43</accession>
<evidence type="ECO:0000259" key="6">
    <source>
        <dbReference type="Pfam" id="PF04377"/>
    </source>
</evidence>
<keyword evidence="8" id="KW-1185">Reference proteome</keyword>
<dbReference type="Pfam" id="PF04377">
    <property type="entry name" value="ATE_C"/>
    <property type="match status" value="1"/>
</dbReference>
<dbReference type="HAMAP" id="MF_00689">
    <property type="entry name" value="Bpt"/>
    <property type="match status" value="1"/>
</dbReference>
<gene>
    <name evidence="4" type="primary">bpt</name>
    <name evidence="7" type="ORF">J2792_002630</name>
</gene>
<evidence type="ECO:0000256" key="2">
    <source>
        <dbReference type="ARBA" id="ARBA00022679"/>
    </source>
</evidence>
<comment type="catalytic activity">
    <reaction evidence="4">
        <text>N-terminal L-glutamyl-[protein] + L-leucyl-tRNA(Leu) = N-terminal L-leucyl-L-glutamyl-[protein] + tRNA(Leu) + H(+)</text>
        <dbReference type="Rhea" id="RHEA:50412"/>
        <dbReference type="Rhea" id="RHEA-COMP:9613"/>
        <dbReference type="Rhea" id="RHEA-COMP:9622"/>
        <dbReference type="Rhea" id="RHEA-COMP:12664"/>
        <dbReference type="Rhea" id="RHEA-COMP:12668"/>
        <dbReference type="ChEBI" id="CHEBI:15378"/>
        <dbReference type="ChEBI" id="CHEBI:64721"/>
        <dbReference type="ChEBI" id="CHEBI:78442"/>
        <dbReference type="ChEBI" id="CHEBI:78494"/>
        <dbReference type="ChEBI" id="CHEBI:133041"/>
        <dbReference type="EC" id="2.3.2.29"/>
    </reaction>
</comment>
<dbReference type="PIRSF" id="PIRSF037208">
    <property type="entry name" value="ATE_pro_prd"/>
    <property type="match status" value="1"/>
</dbReference>
<evidence type="ECO:0000256" key="4">
    <source>
        <dbReference type="HAMAP-Rule" id="MF_00689"/>
    </source>
</evidence>
<evidence type="ECO:0000256" key="3">
    <source>
        <dbReference type="ARBA" id="ARBA00023315"/>
    </source>
</evidence>
<dbReference type="NCBIfam" id="NF002346">
    <property type="entry name" value="PRK01305.2-3"/>
    <property type="match status" value="1"/>
</dbReference>
<dbReference type="RefSeq" id="WP_309805540.1">
    <property type="nucleotide sequence ID" value="NZ_JAVDRD010000006.1"/>
</dbReference>
<dbReference type="InterPro" id="IPR017138">
    <property type="entry name" value="Asp_Glu_LeuTrfase"/>
</dbReference>
<dbReference type="InterPro" id="IPR007472">
    <property type="entry name" value="N-end_Aminoacyl_Trfase_C"/>
</dbReference>
<protein>
    <recommendedName>
        <fullName evidence="4">Aspartate/glutamate leucyltransferase</fullName>
        <ecNumber evidence="4">2.3.2.29</ecNumber>
    </recommendedName>
</protein>
<dbReference type="EMBL" id="JAVDRD010000006">
    <property type="protein sequence ID" value="MDR6511754.1"/>
    <property type="molecule type" value="Genomic_DNA"/>
</dbReference>
<evidence type="ECO:0000313" key="8">
    <source>
        <dbReference type="Proteomes" id="UP001184150"/>
    </source>
</evidence>
<dbReference type="GO" id="GO:0004057">
    <property type="term" value="F:arginyl-tRNA--protein transferase activity"/>
    <property type="evidence" value="ECO:0007669"/>
    <property type="project" value="UniProtKB-EC"/>
</dbReference>
<dbReference type="InterPro" id="IPR007471">
    <property type="entry name" value="N-end_Aminoacyl_Trfase_N"/>
</dbReference>
<name>A0ABU1MN43_9SPHN</name>
<dbReference type="InterPro" id="IPR016181">
    <property type="entry name" value="Acyl_CoA_acyltransferase"/>
</dbReference>
<comment type="catalytic activity">
    <reaction evidence="4">
        <text>N-terminal L-aspartyl-[protein] + L-leucyl-tRNA(Leu) = N-terminal L-leucyl-L-aspartyl-[protein] + tRNA(Leu) + H(+)</text>
        <dbReference type="Rhea" id="RHEA:50420"/>
        <dbReference type="Rhea" id="RHEA-COMP:9613"/>
        <dbReference type="Rhea" id="RHEA-COMP:9622"/>
        <dbReference type="Rhea" id="RHEA-COMP:12669"/>
        <dbReference type="Rhea" id="RHEA-COMP:12674"/>
        <dbReference type="ChEBI" id="CHEBI:15378"/>
        <dbReference type="ChEBI" id="CHEBI:64720"/>
        <dbReference type="ChEBI" id="CHEBI:78442"/>
        <dbReference type="ChEBI" id="CHEBI:78494"/>
        <dbReference type="ChEBI" id="CHEBI:133042"/>
        <dbReference type="EC" id="2.3.2.29"/>
    </reaction>
</comment>
<keyword evidence="1 4" id="KW-0963">Cytoplasm</keyword>
<dbReference type="EC" id="2.3.2.29" evidence="4"/>
<dbReference type="PANTHER" id="PTHR21367">
    <property type="entry name" value="ARGININE-TRNA-PROTEIN TRANSFERASE 1"/>
    <property type="match status" value="1"/>
</dbReference>
<proteinExistence type="inferred from homology"/>
<dbReference type="Pfam" id="PF04376">
    <property type="entry name" value="ATE_N"/>
    <property type="match status" value="1"/>
</dbReference>
<comment type="subcellular location">
    <subcellularLocation>
        <location evidence="4">Cytoplasm</location>
    </subcellularLocation>
</comment>
<keyword evidence="2 4" id="KW-0808">Transferase</keyword>
<keyword evidence="3 4" id="KW-0012">Acyltransferase</keyword>
<dbReference type="NCBIfam" id="NF002342">
    <property type="entry name" value="PRK01305.1-3"/>
    <property type="match status" value="1"/>
</dbReference>
<dbReference type="NCBIfam" id="NF002343">
    <property type="entry name" value="PRK01305.1-4"/>
    <property type="match status" value="1"/>
</dbReference>
<dbReference type="SUPFAM" id="SSF55729">
    <property type="entry name" value="Acyl-CoA N-acyltransferases (Nat)"/>
    <property type="match status" value="1"/>
</dbReference>
<feature type="domain" description="N-end aminoacyl transferase N-terminal" evidence="5">
    <location>
        <begin position="17"/>
        <end position="86"/>
    </location>
</feature>
<feature type="domain" description="N-end rule aminoacyl transferase C-terminal" evidence="6">
    <location>
        <begin position="106"/>
        <end position="234"/>
    </location>
</feature>
<reference evidence="7 8" key="1">
    <citation type="submission" date="2023-07" db="EMBL/GenBank/DDBJ databases">
        <title>Sorghum-associated microbial communities from plants grown in Nebraska, USA.</title>
        <authorList>
            <person name="Schachtman D."/>
        </authorList>
    </citation>
    <scope>NUCLEOTIDE SEQUENCE [LARGE SCALE GENOMIC DNA]</scope>
    <source>
        <strain evidence="7 8">DS1027</strain>
    </source>
</reference>
<evidence type="ECO:0000259" key="5">
    <source>
        <dbReference type="Pfam" id="PF04376"/>
    </source>
</evidence>
<dbReference type="Proteomes" id="UP001184150">
    <property type="component" value="Unassembled WGS sequence"/>
</dbReference>
<evidence type="ECO:0000256" key="1">
    <source>
        <dbReference type="ARBA" id="ARBA00022490"/>
    </source>
</evidence>